<feature type="transmembrane region" description="Helical" evidence="1">
    <location>
        <begin position="190"/>
        <end position="217"/>
    </location>
</feature>
<proteinExistence type="predicted"/>
<dbReference type="Pfam" id="PF12822">
    <property type="entry name" value="ECF_trnsprt"/>
    <property type="match status" value="1"/>
</dbReference>
<dbReference type="InterPro" id="IPR024529">
    <property type="entry name" value="ECF_trnsprt_substrate-spec"/>
</dbReference>
<dbReference type="Proteomes" id="UP000277999">
    <property type="component" value="Unassembled WGS sequence"/>
</dbReference>
<dbReference type="GO" id="GO:0022857">
    <property type="term" value="F:transmembrane transporter activity"/>
    <property type="evidence" value="ECO:0007669"/>
    <property type="project" value="InterPro"/>
</dbReference>
<feature type="transmembrane region" description="Helical" evidence="1">
    <location>
        <begin position="113"/>
        <end position="135"/>
    </location>
</feature>
<feature type="transmembrane region" description="Helical" evidence="1">
    <location>
        <begin position="76"/>
        <end position="101"/>
    </location>
</feature>
<name>A0A3M0SVT0_9CLOT</name>
<protein>
    <submittedName>
        <fullName evidence="2">ECF transporter S component</fullName>
    </submittedName>
</protein>
<accession>A0A3M0SVT0</accession>
<comment type="caution">
    <text evidence="2">The sequence shown here is derived from an EMBL/GenBank/DDBJ whole genome shotgun (WGS) entry which is preliminary data.</text>
</comment>
<dbReference type="AlphaFoldDB" id="A0A3M0SVT0"/>
<evidence type="ECO:0000256" key="1">
    <source>
        <dbReference type="SAM" id="Phobius"/>
    </source>
</evidence>
<keyword evidence="1" id="KW-0812">Transmembrane</keyword>
<keyword evidence="1" id="KW-0472">Membrane</keyword>
<evidence type="ECO:0000313" key="2">
    <source>
        <dbReference type="EMBL" id="RMD02497.1"/>
    </source>
</evidence>
<feature type="transmembrane region" description="Helical" evidence="1">
    <location>
        <begin position="41"/>
        <end position="64"/>
    </location>
</feature>
<organism evidence="2 3">
    <name type="scientific">Clostridium autoethanogenum</name>
    <dbReference type="NCBI Taxonomy" id="84023"/>
    <lineage>
        <taxon>Bacteria</taxon>
        <taxon>Bacillati</taxon>
        <taxon>Bacillota</taxon>
        <taxon>Clostridia</taxon>
        <taxon>Eubacteriales</taxon>
        <taxon>Clostridiaceae</taxon>
        <taxon>Clostridium</taxon>
    </lineage>
</organism>
<reference evidence="2 3" key="1">
    <citation type="submission" date="2018-10" db="EMBL/GenBank/DDBJ databases">
        <title>Genome-centric metagenomics revealed C2 chemical producing, CO utilizing Clostridium with novel acetogenic gene cluster.</title>
        <authorList>
            <person name="Kang H."/>
            <person name="Park B."/>
            <person name="Choi I.G."/>
            <person name="Chang I.S."/>
        </authorList>
    </citation>
    <scope>NUCLEOTIDE SEQUENCE [LARGE SCALE GENOMIC DNA]</scope>
    <source>
        <strain evidence="2 3">H21-9</strain>
    </source>
</reference>
<sequence>MFNPLSIYRSLPTYIHKGIRMEVTIMKEITLVKRKFSTAQITVIGALFGITIVLGVTGLGFISIPPFKTTIMHIPVIIGGIVEGPVVGAMIGLFFGVFSIFQAINTPSPVSFIFMNPIIAVLPRMMIGITAYYGYKLIRTRSRSMNIAIGAVIGSFTNTLGVLGLIYIIYIDAYMKALHVSYSIAVKSLLVLALNGLISAGAAVAITVPVVIAVGYLRK</sequence>
<evidence type="ECO:0000313" key="3">
    <source>
        <dbReference type="Proteomes" id="UP000277999"/>
    </source>
</evidence>
<keyword evidence="1" id="KW-1133">Transmembrane helix</keyword>
<feature type="transmembrane region" description="Helical" evidence="1">
    <location>
        <begin position="147"/>
        <end position="170"/>
    </location>
</feature>
<dbReference type="EMBL" id="RFAQ01000011">
    <property type="protein sequence ID" value="RMD02497.1"/>
    <property type="molecule type" value="Genomic_DNA"/>
</dbReference>
<gene>
    <name evidence="2" type="ORF">D9O40_05475</name>
</gene>
<dbReference type="Gene3D" id="1.10.1760.20">
    <property type="match status" value="1"/>
</dbReference>